<accession>A0A0C1Y335</accession>
<dbReference type="InterPro" id="IPR050137">
    <property type="entry name" value="PyrR_bifunctional"/>
</dbReference>
<comment type="function">
    <text evidence="4">Regulates the transcription of the pyrimidine nucleotide (pyr) operon in response to exogenous pyrimidines.</text>
</comment>
<dbReference type="PANTHER" id="PTHR11608:SF0">
    <property type="entry name" value="BIFUNCTIONAL PROTEIN PYRR"/>
    <property type="match status" value="1"/>
</dbReference>
<dbReference type="GO" id="GO:0006355">
    <property type="term" value="P:regulation of DNA-templated transcription"/>
    <property type="evidence" value="ECO:0007669"/>
    <property type="project" value="UniProtKB-UniRule"/>
</dbReference>
<dbReference type="NCBIfam" id="NF003549">
    <property type="entry name" value="PRK05205.1-5"/>
    <property type="match status" value="1"/>
</dbReference>
<keyword evidence="2 4" id="KW-0805">Transcription regulation</keyword>
<dbReference type="InterPro" id="IPR000836">
    <property type="entry name" value="PRTase_dom"/>
</dbReference>
<sequence length="181" mass="20106">MTSFVELLSAEDMRRTLNRLASEIVERTSALDQLALVGIHTRGVPLAYLLAEQIKQLENQAVAVGTLDITFYRDDLDSIGIRTPERTEIEFDLSGKTLVLVDDVIYSGRTIRAAMNAVNDYGRPEMIQLAVLVDRGHRQVPIHPDFVGKVVPTARDEAVKVFIAAIDGYDAVHLIPRDANH</sequence>
<keyword evidence="4 6" id="KW-0808">Transferase</keyword>
<dbReference type="Gene3D" id="3.40.50.2020">
    <property type="match status" value="1"/>
</dbReference>
<dbReference type="Pfam" id="PF00156">
    <property type="entry name" value="Pribosyltran"/>
    <property type="match status" value="1"/>
</dbReference>
<name>A0A0C1Y335_9CYAN</name>
<dbReference type="HAMAP" id="MF_01219">
    <property type="entry name" value="PyrR"/>
    <property type="match status" value="1"/>
</dbReference>
<feature type="domain" description="Phosphoribosyltransferase" evidence="5">
    <location>
        <begin position="7"/>
        <end position="146"/>
    </location>
</feature>
<dbReference type="NCBIfam" id="NF003545">
    <property type="entry name" value="PRK05205.1-1"/>
    <property type="match status" value="1"/>
</dbReference>
<dbReference type="GO" id="GO:0004845">
    <property type="term" value="F:uracil phosphoribosyltransferase activity"/>
    <property type="evidence" value="ECO:0007669"/>
    <property type="project" value="UniProtKB-UniRule"/>
</dbReference>
<dbReference type="SUPFAM" id="SSF53271">
    <property type="entry name" value="PRTase-like"/>
    <property type="match status" value="1"/>
</dbReference>
<dbReference type="AlphaFoldDB" id="A0A0C1Y335"/>
<evidence type="ECO:0000256" key="4">
    <source>
        <dbReference type="HAMAP-Rule" id="MF_01219"/>
    </source>
</evidence>
<dbReference type="EMBL" id="JTHE02000003">
    <property type="protein sequence ID" value="NEV67639.1"/>
    <property type="molecule type" value="Genomic_DNA"/>
</dbReference>
<reference evidence="6" key="1">
    <citation type="submission" date="2014-11" db="EMBL/GenBank/DDBJ databases">
        <authorList>
            <person name="Malar M.C."/>
            <person name="Sen D."/>
            <person name="Tripathy S."/>
        </authorList>
    </citation>
    <scope>NUCLEOTIDE SEQUENCE</scope>
    <source>
        <strain evidence="6">BDU141951</strain>
    </source>
</reference>
<reference evidence="6" key="2">
    <citation type="journal article" date="2015" name="Genome Announc.">
        <title>Draft Genome Sequence of Filamentous Marine Cyanobacterium Lyngbya confervoides Strain BDU141951.</title>
        <authorList>
            <person name="Chandrababunaidu M.M."/>
            <person name="Sen D."/>
            <person name="Tripathy S."/>
        </authorList>
    </citation>
    <scope>NUCLEOTIDE SEQUENCE</scope>
    <source>
        <strain evidence="6">BDU141951</strain>
    </source>
</reference>
<comment type="catalytic activity">
    <reaction evidence="4">
        <text>UMP + diphosphate = 5-phospho-alpha-D-ribose 1-diphosphate + uracil</text>
        <dbReference type="Rhea" id="RHEA:13017"/>
        <dbReference type="ChEBI" id="CHEBI:17568"/>
        <dbReference type="ChEBI" id="CHEBI:33019"/>
        <dbReference type="ChEBI" id="CHEBI:57865"/>
        <dbReference type="ChEBI" id="CHEBI:58017"/>
        <dbReference type="EC" id="2.4.2.9"/>
    </reaction>
</comment>
<evidence type="ECO:0000256" key="3">
    <source>
        <dbReference type="ARBA" id="ARBA00023163"/>
    </source>
</evidence>
<dbReference type="InterPro" id="IPR029057">
    <property type="entry name" value="PRTase-like"/>
</dbReference>
<evidence type="ECO:0000259" key="5">
    <source>
        <dbReference type="Pfam" id="PF00156"/>
    </source>
</evidence>
<comment type="caution">
    <text evidence="6">The sequence shown here is derived from an EMBL/GenBank/DDBJ whole genome shotgun (WGS) entry which is preliminary data.</text>
</comment>
<evidence type="ECO:0000256" key="2">
    <source>
        <dbReference type="ARBA" id="ARBA00023015"/>
    </source>
</evidence>
<evidence type="ECO:0000256" key="1">
    <source>
        <dbReference type="ARBA" id="ARBA00005565"/>
    </source>
</evidence>
<keyword evidence="4 6" id="KW-0328">Glycosyltransferase</keyword>
<evidence type="ECO:0000313" key="6">
    <source>
        <dbReference type="EMBL" id="NEV67639.1"/>
    </source>
</evidence>
<dbReference type="PANTHER" id="PTHR11608">
    <property type="entry name" value="BIFUNCTIONAL PROTEIN PYRR"/>
    <property type="match status" value="1"/>
</dbReference>
<comment type="similarity">
    <text evidence="1 4">Belongs to the purine/pyrimidine phosphoribosyltransferase family. PyrR subfamily.</text>
</comment>
<reference evidence="6" key="3">
    <citation type="submission" date="2020-02" db="EMBL/GenBank/DDBJ databases">
        <authorList>
            <person name="Sarangi A.N."/>
            <person name="Ghosh S."/>
            <person name="Mukherjee M."/>
            <person name="Tripathy S."/>
        </authorList>
    </citation>
    <scope>NUCLEOTIDE SEQUENCE</scope>
    <source>
        <strain evidence="6">BDU141951</strain>
    </source>
</reference>
<dbReference type="FunFam" id="3.40.50.2020:FF:000020">
    <property type="entry name" value="Bifunctional protein PyrR"/>
    <property type="match status" value="1"/>
</dbReference>
<keyword evidence="3 4" id="KW-0804">Transcription</keyword>
<dbReference type="InterPro" id="IPR023050">
    <property type="entry name" value="PyrR"/>
</dbReference>
<feature type="short sequence motif" description="PRPP-binding" evidence="4">
    <location>
        <begin position="98"/>
        <end position="110"/>
    </location>
</feature>
<comment type="function">
    <text evidence="4">Also displays a weak uracil phosphoribosyltransferase activity which is not physiologically significant.</text>
</comment>
<gene>
    <name evidence="4 6" type="primary">pyrR</name>
    <name evidence="6" type="ORF">QQ91_010965</name>
</gene>
<organism evidence="6">
    <name type="scientific">Lyngbya confervoides BDU141951</name>
    <dbReference type="NCBI Taxonomy" id="1574623"/>
    <lineage>
        <taxon>Bacteria</taxon>
        <taxon>Bacillati</taxon>
        <taxon>Cyanobacteriota</taxon>
        <taxon>Cyanophyceae</taxon>
        <taxon>Oscillatoriophycideae</taxon>
        <taxon>Oscillatoriales</taxon>
        <taxon>Microcoleaceae</taxon>
        <taxon>Lyngbya</taxon>
    </lineage>
</organism>
<dbReference type="EC" id="2.4.2.9" evidence="4"/>
<protein>
    <recommendedName>
        <fullName evidence="4">Bifunctional protein PyrR</fullName>
    </recommendedName>
    <domain>
        <recommendedName>
            <fullName evidence="4">Pyrimidine operon regulatory protein</fullName>
        </recommendedName>
    </domain>
    <domain>
        <recommendedName>
            <fullName evidence="4">Uracil phosphoribosyltransferase</fullName>
            <shortName evidence="4">UPRTase</shortName>
            <ecNumber evidence="4">2.4.2.9</ecNumber>
        </recommendedName>
    </domain>
</protein>
<proteinExistence type="inferred from homology"/>
<dbReference type="CDD" id="cd06223">
    <property type="entry name" value="PRTases_typeI"/>
    <property type="match status" value="1"/>
</dbReference>